<evidence type="ECO:0000313" key="1">
    <source>
        <dbReference type="EMBL" id="CAH2406233.1"/>
    </source>
</evidence>
<keyword evidence="2" id="KW-1185">Reference proteome</keyword>
<comment type="caution">
    <text evidence="1">The sequence shown here is derived from an EMBL/GenBank/DDBJ whole genome shotgun (WGS) entry which is preliminary data.</text>
</comment>
<reference evidence="1 2" key="1">
    <citation type="submission" date="2022-03" db="EMBL/GenBank/DDBJ databases">
        <authorList>
            <person name="Brunel B."/>
        </authorList>
    </citation>
    <scope>NUCLEOTIDE SEQUENCE [LARGE SCALE GENOMIC DNA]</scope>
    <source>
        <strain evidence="1">STM5069sample</strain>
    </source>
</reference>
<dbReference type="InterPro" id="IPR029060">
    <property type="entry name" value="PIN-like_dom_sf"/>
</dbReference>
<accession>A0ABN8K7K0</accession>
<dbReference type="Proteomes" id="UP001153050">
    <property type="component" value="Unassembled WGS sequence"/>
</dbReference>
<evidence type="ECO:0008006" key="3">
    <source>
        <dbReference type="Google" id="ProtNLM"/>
    </source>
</evidence>
<name>A0ABN8K7K0_9HYPH</name>
<protein>
    <recommendedName>
        <fullName evidence="3">Type II toxin-antitoxin system VapC family toxin</fullName>
    </recommendedName>
</protein>
<dbReference type="EMBL" id="CAKXZT010000149">
    <property type="protein sequence ID" value="CAH2406233.1"/>
    <property type="molecule type" value="Genomic_DNA"/>
</dbReference>
<proteinExistence type="predicted"/>
<gene>
    <name evidence="1" type="ORF">MES5069_520017</name>
</gene>
<dbReference type="SUPFAM" id="SSF88723">
    <property type="entry name" value="PIN domain-like"/>
    <property type="match status" value="1"/>
</dbReference>
<organism evidence="1 2">
    <name type="scientific">Mesorhizobium escarrei</name>
    <dbReference type="NCBI Taxonomy" id="666018"/>
    <lineage>
        <taxon>Bacteria</taxon>
        <taxon>Pseudomonadati</taxon>
        <taxon>Pseudomonadota</taxon>
        <taxon>Alphaproteobacteria</taxon>
        <taxon>Hyphomicrobiales</taxon>
        <taxon>Phyllobacteriaceae</taxon>
        <taxon>Mesorhizobium</taxon>
    </lineage>
</organism>
<evidence type="ECO:0000313" key="2">
    <source>
        <dbReference type="Proteomes" id="UP001153050"/>
    </source>
</evidence>
<sequence>MRRGLIDNGCYELPITSEHAIAAEGLPPIHKVPFDPILIAQSIVERMTLLTVDDLVAQYPAPVRRL</sequence>